<evidence type="ECO:0000313" key="3">
    <source>
        <dbReference type="Proteomes" id="UP000663699"/>
    </source>
</evidence>
<sequence>MLGVLSITSFSIFFGYKLNDLLRKNFYASNEGVIETNIDYVKREIENYIETHSLTKSLRSKPYISETRPYLDLSLKLRSYNFTAGLLFGRGRISVAPYCFYDEKEKEITFIFHLGTQICGYENIIHGGLLATLIDEGFARCSYLMHPNKPRFTANLNINYRAPAKANNYYVLKAKVTKMEGRKVWVDGCIETLSSYSLFSNKGNKPAIIADATALFRNSLSKNDLKVFQS</sequence>
<dbReference type="EMBL" id="CP054542">
    <property type="protein sequence ID" value="QSL66295.1"/>
    <property type="molecule type" value="Genomic_DNA"/>
</dbReference>
<dbReference type="PANTHER" id="PTHR47260">
    <property type="entry name" value="UPF0644 PROTEIN PB2B4.06"/>
    <property type="match status" value="1"/>
</dbReference>
<protein>
    <recommendedName>
        <fullName evidence="1">Thioesterase domain-containing protein</fullName>
    </recommendedName>
</protein>
<feature type="domain" description="Thioesterase" evidence="1">
    <location>
        <begin position="123"/>
        <end position="189"/>
    </location>
</feature>
<accession>A0A899G101</accession>
<evidence type="ECO:0000313" key="2">
    <source>
        <dbReference type="EMBL" id="QSL66295.1"/>
    </source>
</evidence>
<proteinExistence type="predicted"/>
<dbReference type="InterPro" id="IPR006683">
    <property type="entry name" value="Thioestr_dom"/>
</dbReference>
<dbReference type="InterPro" id="IPR052061">
    <property type="entry name" value="PTE-AB_protein"/>
</dbReference>
<dbReference type="Proteomes" id="UP000663699">
    <property type="component" value="Chromosome 11"/>
</dbReference>
<gene>
    <name evidence="2" type="ORF">MERGE_000673</name>
</gene>
<reference evidence="2" key="1">
    <citation type="submission" date="2020-06" db="EMBL/GenBank/DDBJ databases">
        <title>Genomes of multiple members of Pneumocystis genus reveal paths to human pathogen Pneumocystis jirovecii.</title>
        <authorList>
            <person name="Cisse O.H."/>
            <person name="Ma L."/>
            <person name="Dekker J."/>
            <person name="Khil P."/>
            <person name="Jo J."/>
            <person name="Brenchley J."/>
            <person name="Blair R."/>
            <person name="Pahar B."/>
            <person name="Chabe M."/>
            <person name="Van Rompay K.A."/>
            <person name="Keesler R."/>
            <person name="Sukura A."/>
            <person name="Hirsch V."/>
            <person name="Kutty G."/>
            <person name="Liu Y."/>
            <person name="Peng L."/>
            <person name="Chen J."/>
            <person name="Song J."/>
            <person name="Weissenbacher-Lang C."/>
            <person name="Xu J."/>
            <person name="Upham N.S."/>
            <person name="Stajich J.E."/>
            <person name="Cuomo C.A."/>
            <person name="Cushion M.T."/>
            <person name="Kovacs J.A."/>
        </authorList>
    </citation>
    <scope>NUCLEOTIDE SEQUENCE</scope>
    <source>
        <strain evidence="2">2A</strain>
    </source>
</reference>
<keyword evidence="3" id="KW-1185">Reference proteome</keyword>
<dbReference type="SUPFAM" id="SSF54637">
    <property type="entry name" value="Thioesterase/thiol ester dehydrase-isomerase"/>
    <property type="match status" value="1"/>
</dbReference>
<dbReference type="CDD" id="cd03443">
    <property type="entry name" value="PaaI_thioesterase"/>
    <property type="match status" value="1"/>
</dbReference>
<organism evidence="2 3">
    <name type="scientific">Pneumocystis wakefieldiae</name>
    <dbReference type="NCBI Taxonomy" id="38082"/>
    <lineage>
        <taxon>Eukaryota</taxon>
        <taxon>Fungi</taxon>
        <taxon>Dikarya</taxon>
        <taxon>Ascomycota</taxon>
        <taxon>Taphrinomycotina</taxon>
        <taxon>Pneumocystomycetes</taxon>
        <taxon>Pneumocystaceae</taxon>
        <taxon>Pneumocystis</taxon>
    </lineage>
</organism>
<evidence type="ECO:0000259" key="1">
    <source>
        <dbReference type="Pfam" id="PF03061"/>
    </source>
</evidence>
<dbReference type="OrthoDB" id="506431at2759"/>
<dbReference type="Gene3D" id="3.10.129.10">
    <property type="entry name" value="Hotdog Thioesterase"/>
    <property type="match status" value="1"/>
</dbReference>
<dbReference type="InterPro" id="IPR029069">
    <property type="entry name" value="HotDog_dom_sf"/>
</dbReference>
<dbReference type="PANTHER" id="PTHR47260:SF7">
    <property type="entry name" value="THIOESTERASE FAMILY PROTEIN (AFU_ORTHOLOGUE AFUA_1G10800)"/>
    <property type="match status" value="1"/>
</dbReference>
<dbReference type="AlphaFoldDB" id="A0A899G101"/>
<name>A0A899G101_9ASCO</name>
<dbReference type="Pfam" id="PF03061">
    <property type="entry name" value="4HBT"/>
    <property type="match status" value="1"/>
</dbReference>